<reference evidence="12" key="1">
    <citation type="journal article" date="2011" name="Genome Res.">
        <title>Deep small RNA sequencing from the nematode Ascaris reveals conservation, functional diversification, and novel developmental profiles.</title>
        <authorList>
            <person name="Wang J."/>
            <person name="Czech B."/>
            <person name="Crunk A."/>
            <person name="Wallace A."/>
            <person name="Mitreva M."/>
            <person name="Hannon G.J."/>
            <person name="Davis R.E."/>
        </authorList>
    </citation>
    <scope>NUCLEOTIDE SEQUENCE</scope>
</reference>
<feature type="transmembrane region" description="Helical" evidence="11">
    <location>
        <begin position="183"/>
        <end position="206"/>
    </location>
</feature>
<evidence type="ECO:0000256" key="4">
    <source>
        <dbReference type="ARBA" id="ARBA00022676"/>
    </source>
</evidence>
<dbReference type="Pfam" id="PF05208">
    <property type="entry name" value="ALG3"/>
    <property type="match status" value="1"/>
</dbReference>
<organism evidence="12">
    <name type="scientific">Ascaris suum</name>
    <name type="common">Pig roundworm</name>
    <name type="synonym">Ascaris lumbricoides</name>
    <dbReference type="NCBI Taxonomy" id="6253"/>
    <lineage>
        <taxon>Eukaryota</taxon>
        <taxon>Metazoa</taxon>
        <taxon>Ecdysozoa</taxon>
        <taxon>Nematoda</taxon>
        <taxon>Chromadorea</taxon>
        <taxon>Rhabditida</taxon>
        <taxon>Spirurina</taxon>
        <taxon>Ascaridomorpha</taxon>
        <taxon>Ascaridoidea</taxon>
        <taxon>Ascarididae</taxon>
        <taxon>Ascaris</taxon>
    </lineage>
</organism>
<comment type="subcellular location">
    <subcellularLocation>
        <location evidence="1">Endoplasmic reticulum membrane</location>
        <topology evidence="1">Multi-pass membrane protein</topology>
    </subcellularLocation>
</comment>
<keyword evidence="9 11" id="KW-0472">Membrane</keyword>
<evidence type="ECO:0000256" key="3">
    <source>
        <dbReference type="ARBA" id="ARBA00011964"/>
    </source>
</evidence>
<accession>F1L1D6</accession>
<proteinExistence type="evidence at transcript level"/>
<evidence type="ECO:0000256" key="9">
    <source>
        <dbReference type="ARBA" id="ARBA00023136"/>
    </source>
</evidence>
<dbReference type="EC" id="2.4.1.258" evidence="3"/>
<keyword evidence="6 11" id="KW-0812">Transmembrane</keyword>
<feature type="transmembrane region" description="Helical" evidence="11">
    <location>
        <begin position="23"/>
        <end position="44"/>
    </location>
</feature>
<comment type="catalytic activity">
    <reaction evidence="10">
        <text>an alpha-D-Man-(1-&gt;2)-alpha-D-Man-(1-&gt;2)-alpha-D-Man-(1-&gt;3)-[alpha-D-Man-(1-&gt;6)]-beta-D-Man-(1-&gt;4)-beta-D-GlcNAc-(1-&gt;4)-alpha-D-GlcNAc-diphospho-di-trans,poly-cis-dolichol + a di-trans,poly-cis-dolichyl beta-D-mannosyl phosphate = an alpha-D-Man-(1-&gt;2)-alpha-D-Man-(1-&gt;2)-alpha-D-Man-(1-&gt;3)-[alpha-D-Man-(1-&gt;3)-alpha-D-Man-(1-&gt;6)]-beta-D-Man-(1-&gt;4)-beta-D-GlcNAc-(1-&gt;4)-alpha-D-GlcNAc-diphospho-di-trans,poly-cis-dolichol + a di-trans,poly-cis-dolichyl phosphate + H(+)</text>
        <dbReference type="Rhea" id="RHEA:29527"/>
        <dbReference type="Rhea" id="RHEA-COMP:19498"/>
        <dbReference type="Rhea" id="RHEA-COMP:19501"/>
        <dbReference type="Rhea" id="RHEA-COMP:19516"/>
        <dbReference type="Rhea" id="RHEA-COMP:19517"/>
        <dbReference type="ChEBI" id="CHEBI:15378"/>
        <dbReference type="ChEBI" id="CHEBI:57683"/>
        <dbReference type="ChEBI" id="CHEBI:58211"/>
        <dbReference type="ChEBI" id="CHEBI:132515"/>
        <dbReference type="ChEBI" id="CHEBI:132516"/>
        <dbReference type="EC" id="2.4.1.258"/>
    </reaction>
    <physiologicalReaction direction="left-to-right" evidence="10">
        <dbReference type="Rhea" id="RHEA:29528"/>
    </physiologicalReaction>
</comment>
<feature type="transmembrane region" description="Helical" evidence="11">
    <location>
        <begin position="313"/>
        <end position="337"/>
    </location>
</feature>
<keyword evidence="5 12" id="KW-0808">Transferase</keyword>
<feature type="transmembrane region" description="Helical" evidence="11">
    <location>
        <begin position="213"/>
        <end position="234"/>
    </location>
</feature>
<sequence length="439" mass="50497">MAFIDRPLVRSLSCFLLTVNSPGFIVTAVLLLLAESLLCTIIIWKVPYTEIDWSTYMQQVSCYMRGIRNYSLIEGDTGPVVYPAGHIFVYRILSALTNGGKDIRRGQYIFEFLYLITLILVFRIYYKSRKIPSFVLIFLCCTSYRIHSIFILRLFNDPIAMLLFYIALNFWLSHQWLTGCIFYSLAVSIKMNVLLFAPAVFFILLLNNGPAKTTFLLAVCGVVQLYIATPFLLYDPVSYLKRSFDLGRVFLFKWTVNWRFLREEVFLDKRLHVTLLILHALLLLAFAGKVWFRSHGGLVLLLHNLSRGLRTRIGSNEVLMALFTANLLGICVARSLHYQFYSWYFHSLPYLLFSTVPFEVIPDGGNTAVNKQRNPLKNFPIFSVIIRTAILLGIELCWNTYPSTVLSSAMLHVFHLSIIAIVIFNRSPVENNSKNNKNR</sequence>
<feature type="transmembrane region" description="Helical" evidence="11">
    <location>
        <begin position="159"/>
        <end position="177"/>
    </location>
</feature>
<feature type="transmembrane region" description="Helical" evidence="11">
    <location>
        <begin position="407"/>
        <end position="424"/>
    </location>
</feature>
<evidence type="ECO:0000313" key="12">
    <source>
        <dbReference type="EMBL" id="ADY43940.1"/>
    </source>
</evidence>
<comment type="pathway">
    <text evidence="2">Protein modification; protein glycosylation.</text>
</comment>
<feature type="transmembrane region" description="Helical" evidence="11">
    <location>
        <begin position="271"/>
        <end position="292"/>
    </location>
</feature>
<evidence type="ECO:0000256" key="5">
    <source>
        <dbReference type="ARBA" id="ARBA00022679"/>
    </source>
</evidence>
<evidence type="ECO:0000256" key="8">
    <source>
        <dbReference type="ARBA" id="ARBA00022989"/>
    </source>
</evidence>
<evidence type="ECO:0000256" key="7">
    <source>
        <dbReference type="ARBA" id="ARBA00022824"/>
    </source>
</evidence>
<dbReference type="GO" id="GO:0052925">
    <property type="term" value="F:dol-P-Man:Man(5)GlcNAc(2)-PP-Dol alpha-1,3-mannosyltransferase activity"/>
    <property type="evidence" value="ECO:0007669"/>
    <property type="project" value="UniProtKB-EC"/>
</dbReference>
<keyword evidence="4 12" id="KW-0328">Glycosyltransferase</keyword>
<keyword evidence="8 11" id="KW-1133">Transmembrane helix</keyword>
<dbReference type="GO" id="GO:0005789">
    <property type="term" value="C:endoplasmic reticulum membrane"/>
    <property type="evidence" value="ECO:0007669"/>
    <property type="project" value="UniProtKB-SubCell"/>
</dbReference>
<feature type="transmembrane region" description="Helical" evidence="11">
    <location>
        <begin position="108"/>
        <end position="125"/>
    </location>
</feature>
<name>F1L1D6_ASCSU</name>
<evidence type="ECO:0000256" key="6">
    <source>
        <dbReference type="ARBA" id="ARBA00022692"/>
    </source>
</evidence>
<evidence type="ECO:0000256" key="2">
    <source>
        <dbReference type="ARBA" id="ARBA00004922"/>
    </source>
</evidence>
<dbReference type="InterPro" id="IPR007873">
    <property type="entry name" value="Glycosyltransferase_ALG3"/>
</dbReference>
<evidence type="ECO:0000256" key="1">
    <source>
        <dbReference type="ARBA" id="ARBA00004477"/>
    </source>
</evidence>
<keyword evidence="7" id="KW-0256">Endoplasmic reticulum</keyword>
<dbReference type="EMBL" id="JI169515">
    <property type="protein sequence ID" value="ADY43940.1"/>
    <property type="molecule type" value="mRNA"/>
</dbReference>
<dbReference type="PANTHER" id="PTHR12646:SF0">
    <property type="entry name" value="DOL-P-MAN:MAN(5)GLCNAC(2)-PP-DOL ALPHA-1,3-MANNOSYLTRANSFERASE"/>
    <property type="match status" value="1"/>
</dbReference>
<dbReference type="PANTHER" id="PTHR12646">
    <property type="entry name" value="NOT56 - RELATED"/>
    <property type="match status" value="1"/>
</dbReference>
<feature type="transmembrane region" description="Helical" evidence="11">
    <location>
        <begin position="381"/>
        <end position="401"/>
    </location>
</feature>
<dbReference type="AlphaFoldDB" id="F1L1D6"/>
<evidence type="ECO:0000256" key="11">
    <source>
        <dbReference type="SAM" id="Phobius"/>
    </source>
</evidence>
<evidence type="ECO:0000256" key="10">
    <source>
        <dbReference type="ARBA" id="ARBA00049506"/>
    </source>
</evidence>
<protein>
    <recommendedName>
        <fullName evidence="3">dolichyl-P-Man:Man5GlcNAc2-PP-dolichol alpha-1,3-mannosyltransferase</fullName>
        <ecNumber evidence="3">2.4.1.258</ecNumber>
    </recommendedName>
</protein>